<dbReference type="EMBL" id="BARS01038085">
    <property type="protein sequence ID" value="GAG18564.1"/>
    <property type="molecule type" value="Genomic_DNA"/>
</dbReference>
<reference evidence="2" key="1">
    <citation type="journal article" date="2014" name="Front. Microbiol.">
        <title>High frequency of phylogenetically diverse reductive dehalogenase-homologous genes in deep subseafloor sedimentary metagenomes.</title>
        <authorList>
            <person name="Kawai M."/>
            <person name="Futagami T."/>
            <person name="Toyoda A."/>
            <person name="Takaki Y."/>
            <person name="Nishi S."/>
            <person name="Hori S."/>
            <person name="Arai W."/>
            <person name="Tsubouchi T."/>
            <person name="Morono Y."/>
            <person name="Uchiyama I."/>
            <person name="Ito T."/>
            <person name="Fujiyama A."/>
            <person name="Inagaki F."/>
            <person name="Takami H."/>
        </authorList>
    </citation>
    <scope>NUCLEOTIDE SEQUENCE</scope>
    <source>
        <strain evidence="2">Expedition CK06-06</strain>
    </source>
</reference>
<name>X0VJV9_9ZZZZ</name>
<feature type="compositionally biased region" description="Basic and acidic residues" evidence="1">
    <location>
        <begin position="67"/>
        <end position="78"/>
    </location>
</feature>
<organism evidence="2">
    <name type="scientific">marine sediment metagenome</name>
    <dbReference type="NCBI Taxonomy" id="412755"/>
    <lineage>
        <taxon>unclassified sequences</taxon>
        <taxon>metagenomes</taxon>
        <taxon>ecological metagenomes</taxon>
    </lineage>
</organism>
<sequence length="90" mass="9987">MSTKKTKLNIIQAGQKAVEELIKVAKEPIVDSDDDISADRLKNAAATKKLAIFDAFEILNRIEEEKSMLEDKSGDSKQKSFQGFAEGRSK</sequence>
<proteinExistence type="predicted"/>
<comment type="caution">
    <text evidence="2">The sequence shown here is derived from an EMBL/GenBank/DDBJ whole genome shotgun (WGS) entry which is preliminary data.</text>
</comment>
<gene>
    <name evidence="2" type="ORF">S01H1_58305</name>
</gene>
<evidence type="ECO:0000313" key="2">
    <source>
        <dbReference type="EMBL" id="GAG18564.1"/>
    </source>
</evidence>
<accession>X0VJV9</accession>
<evidence type="ECO:0000256" key="1">
    <source>
        <dbReference type="SAM" id="MobiDB-lite"/>
    </source>
</evidence>
<feature type="region of interest" description="Disordered" evidence="1">
    <location>
        <begin position="67"/>
        <end position="90"/>
    </location>
</feature>
<dbReference type="AlphaFoldDB" id="X0VJV9"/>
<protein>
    <submittedName>
        <fullName evidence="2">Uncharacterized protein</fullName>
    </submittedName>
</protein>